<sequence>MQETLHDHHTSISIAVTISNLRFAYDFDLMGGTNTELQNLISRPGFMKEQKHTR</sequence>
<accession>A0A9D4FSS7</accession>
<reference evidence="1" key="1">
    <citation type="journal article" date="2019" name="bioRxiv">
        <title>The Genome of the Zebra Mussel, Dreissena polymorpha: A Resource for Invasive Species Research.</title>
        <authorList>
            <person name="McCartney M.A."/>
            <person name="Auch B."/>
            <person name="Kono T."/>
            <person name="Mallez S."/>
            <person name="Zhang Y."/>
            <person name="Obille A."/>
            <person name="Becker A."/>
            <person name="Abrahante J.E."/>
            <person name="Garbe J."/>
            <person name="Badalamenti J.P."/>
            <person name="Herman A."/>
            <person name="Mangelson H."/>
            <person name="Liachko I."/>
            <person name="Sullivan S."/>
            <person name="Sone E.D."/>
            <person name="Koren S."/>
            <person name="Silverstein K.A.T."/>
            <person name="Beckman K.B."/>
            <person name="Gohl D.M."/>
        </authorList>
    </citation>
    <scope>NUCLEOTIDE SEQUENCE</scope>
    <source>
        <strain evidence="1">Duluth1</strain>
        <tissue evidence="1">Whole animal</tissue>
    </source>
</reference>
<reference evidence="1" key="2">
    <citation type="submission" date="2020-11" db="EMBL/GenBank/DDBJ databases">
        <authorList>
            <person name="McCartney M.A."/>
            <person name="Auch B."/>
            <person name="Kono T."/>
            <person name="Mallez S."/>
            <person name="Becker A."/>
            <person name="Gohl D.M."/>
            <person name="Silverstein K.A.T."/>
            <person name="Koren S."/>
            <person name="Bechman K.B."/>
            <person name="Herman A."/>
            <person name="Abrahante J.E."/>
            <person name="Garbe J."/>
        </authorList>
    </citation>
    <scope>NUCLEOTIDE SEQUENCE</scope>
    <source>
        <strain evidence="1">Duluth1</strain>
        <tissue evidence="1">Whole animal</tissue>
    </source>
</reference>
<name>A0A9D4FSS7_DREPO</name>
<gene>
    <name evidence="1" type="ORF">DPMN_132594</name>
</gene>
<dbReference type="Proteomes" id="UP000828390">
    <property type="component" value="Unassembled WGS sequence"/>
</dbReference>
<comment type="caution">
    <text evidence="1">The sequence shown here is derived from an EMBL/GenBank/DDBJ whole genome shotgun (WGS) entry which is preliminary data.</text>
</comment>
<proteinExistence type="predicted"/>
<keyword evidence="2" id="KW-1185">Reference proteome</keyword>
<organism evidence="1 2">
    <name type="scientific">Dreissena polymorpha</name>
    <name type="common">Zebra mussel</name>
    <name type="synonym">Mytilus polymorpha</name>
    <dbReference type="NCBI Taxonomy" id="45954"/>
    <lineage>
        <taxon>Eukaryota</taxon>
        <taxon>Metazoa</taxon>
        <taxon>Spiralia</taxon>
        <taxon>Lophotrochozoa</taxon>
        <taxon>Mollusca</taxon>
        <taxon>Bivalvia</taxon>
        <taxon>Autobranchia</taxon>
        <taxon>Heteroconchia</taxon>
        <taxon>Euheterodonta</taxon>
        <taxon>Imparidentia</taxon>
        <taxon>Neoheterodontei</taxon>
        <taxon>Myida</taxon>
        <taxon>Dreissenoidea</taxon>
        <taxon>Dreissenidae</taxon>
        <taxon>Dreissena</taxon>
    </lineage>
</organism>
<dbReference type="EMBL" id="JAIWYP010000006">
    <property type="protein sequence ID" value="KAH3804310.1"/>
    <property type="molecule type" value="Genomic_DNA"/>
</dbReference>
<dbReference type="AlphaFoldDB" id="A0A9D4FSS7"/>
<evidence type="ECO:0000313" key="2">
    <source>
        <dbReference type="Proteomes" id="UP000828390"/>
    </source>
</evidence>
<protein>
    <submittedName>
        <fullName evidence="1">Uncharacterized protein</fullName>
    </submittedName>
</protein>
<evidence type="ECO:0000313" key="1">
    <source>
        <dbReference type="EMBL" id="KAH3804310.1"/>
    </source>
</evidence>